<proteinExistence type="predicted"/>
<dbReference type="Proteomes" id="UP000046393">
    <property type="component" value="Unplaced"/>
</dbReference>
<accession>A0A0N5AWP2</accession>
<evidence type="ECO:0000313" key="1">
    <source>
        <dbReference type="Proteomes" id="UP000046393"/>
    </source>
</evidence>
<name>A0A0N5AWP2_9BILA</name>
<sequence>MIKYQHIHFNLEPLKIDDPYPHRKVFANIDNFKNFNATINSDKYSNLKKGRTRSCKGLNFYRRCQKKYLKESDRLKCRLERCSECIYDDYKQHCLLCPSEKSIFCPALEACSCPWEAGFGLWESCRDTVAEQCQSASNYGRRRLRRKRKKILKYGHTKTHLQ</sequence>
<organism evidence="1 2">
    <name type="scientific">Syphacia muris</name>
    <dbReference type="NCBI Taxonomy" id="451379"/>
    <lineage>
        <taxon>Eukaryota</taxon>
        <taxon>Metazoa</taxon>
        <taxon>Ecdysozoa</taxon>
        <taxon>Nematoda</taxon>
        <taxon>Chromadorea</taxon>
        <taxon>Rhabditida</taxon>
        <taxon>Spirurina</taxon>
        <taxon>Oxyuridomorpha</taxon>
        <taxon>Oxyuroidea</taxon>
        <taxon>Oxyuridae</taxon>
        <taxon>Syphacia</taxon>
    </lineage>
</organism>
<dbReference type="AlphaFoldDB" id="A0A0N5AWP2"/>
<protein>
    <submittedName>
        <fullName evidence="2">Uncharacterized protein</fullName>
    </submittedName>
</protein>
<evidence type="ECO:0000313" key="2">
    <source>
        <dbReference type="WBParaSite" id="SMUV_0000934801-mRNA-1"/>
    </source>
</evidence>
<keyword evidence="1" id="KW-1185">Reference proteome</keyword>
<dbReference type="WBParaSite" id="SMUV_0000934801-mRNA-1">
    <property type="protein sequence ID" value="SMUV_0000934801-mRNA-1"/>
    <property type="gene ID" value="SMUV_0000934801"/>
</dbReference>
<reference evidence="2" key="1">
    <citation type="submission" date="2017-02" db="UniProtKB">
        <authorList>
            <consortium name="WormBaseParasite"/>
        </authorList>
    </citation>
    <scope>IDENTIFICATION</scope>
</reference>